<name>A0ABR3C5W2_9TREE</name>
<dbReference type="RefSeq" id="XP_066617272.1">
    <property type="nucleotide sequence ID" value="XM_066755371.1"/>
</dbReference>
<protein>
    <submittedName>
        <fullName evidence="2">Uncharacterized protein</fullName>
    </submittedName>
</protein>
<accession>A0ABR3C5W2</accession>
<organism evidence="2 3">
    <name type="scientific">Cryptococcus tetragattii IND107</name>
    <dbReference type="NCBI Taxonomy" id="1296105"/>
    <lineage>
        <taxon>Eukaryota</taxon>
        <taxon>Fungi</taxon>
        <taxon>Dikarya</taxon>
        <taxon>Basidiomycota</taxon>
        <taxon>Agaricomycotina</taxon>
        <taxon>Tremellomycetes</taxon>
        <taxon>Tremellales</taxon>
        <taxon>Cryptococcaceae</taxon>
        <taxon>Cryptococcus</taxon>
        <taxon>Cryptococcus gattii species complex</taxon>
    </lineage>
</organism>
<reference evidence="3" key="1">
    <citation type="submission" date="2015-01" db="EMBL/GenBank/DDBJ databases">
        <title>The Genome Sequence of Cryptococcus gattii MMRL2647.</title>
        <authorList>
            <consortium name="The Broad Institute Genomics Platform"/>
            <person name="Cuomo C."/>
            <person name="Litvintseva A."/>
            <person name="Chen Y."/>
            <person name="Heitman J."/>
            <person name="Sun S."/>
            <person name="Springer D."/>
            <person name="Dromer F."/>
            <person name="Young S."/>
            <person name="Zeng Q."/>
            <person name="Gargeya S."/>
            <person name="Abouelleil A."/>
            <person name="Alvarado L."/>
            <person name="Chapman S.B."/>
            <person name="Gainer-Dewar J."/>
            <person name="Goldberg J."/>
            <person name="Griggs A."/>
            <person name="Gujja S."/>
            <person name="Hansen M."/>
            <person name="Howarth C."/>
            <person name="Imamovic A."/>
            <person name="Larimer J."/>
            <person name="Murphy C."/>
            <person name="Naylor J."/>
            <person name="Pearson M."/>
            <person name="Priest M."/>
            <person name="Roberts A."/>
            <person name="Saif S."/>
            <person name="Shea T."/>
            <person name="Sykes S."/>
            <person name="Wortman J."/>
            <person name="Nusbaum C."/>
            <person name="Birren B."/>
        </authorList>
    </citation>
    <scope>NUCLEOTIDE SEQUENCE [LARGE SCALE GENOMIC DNA]</scope>
    <source>
        <strain evidence="3">IND107</strain>
    </source>
</reference>
<sequence length="70" mass="8117">MFFFTGDGTRLKGQKAYKAELKEREECQKIQERRRLEREGQYLQAGKKPPGGPPFDVKERKTTLITSEGK</sequence>
<reference evidence="2 3" key="2">
    <citation type="submission" date="2024-01" db="EMBL/GenBank/DDBJ databases">
        <title>Comparative genomics of Cryptococcus and Kwoniella reveals pathogenesis evolution and contrasting modes of karyotype evolution via chromosome fusion or intercentromeric recombination.</title>
        <authorList>
            <person name="Coelho M.A."/>
            <person name="David-Palma M."/>
            <person name="Shea T."/>
            <person name="Bowers K."/>
            <person name="Mcginley-Smith S."/>
            <person name="Mohammad A.W."/>
            <person name="Gnirke A."/>
            <person name="Yurkov A.M."/>
            <person name="Nowrousian M."/>
            <person name="Sun S."/>
            <person name="Cuomo C.A."/>
            <person name="Heitman J."/>
        </authorList>
    </citation>
    <scope>NUCLEOTIDE SEQUENCE [LARGE SCALE GENOMIC DNA]</scope>
    <source>
        <strain evidence="2 3">IND107</strain>
    </source>
</reference>
<dbReference type="Proteomes" id="UP000054399">
    <property type="component" value="Unassembled WGS sequence"/>
</dbReference>
<proteinExistence type="predicted"/>
<keyword evidence="3" id="KW-1185">Reference proteome</keyword>
<evidence type="ECO:0000256" key="1">
    <source>
        <dbReference type="SAM" id="MobiDB-lite"/>
    </source>
</evidence>
<evidence type="ECO:0000313" key="3">
    <source>
        <dbReference type="Proteomes" id="UP000054399"/>
    </source>
</evidence>
<dbReference type="EMBL" id="ATAM02000001">
    <property type="protein sequence ID" value="KAL0255995.1"/>
    <property type="molecule type" value="Genomic_DNA"/>
</dbReference>
<gene>
    <name evidence="2" type="ORF">I308_100806</name>
</gene>
<dbReference type="GeneID" id="91987664"/>
<evidence type="ECO:0000313" key="2">
    <source>
        <dbReference type="EMBL" id="KAL0255995.1"/>
    </source>
</evidence>
<comment type="caution">
    <text evidence="2">The sequence shown here is derived from an EMBL/GenBank/DDBJ whole genome shotgun (WGS) entry which is preliminary data.</text>
</comment>
<feature type="region of interest" description="Disordered" evidence="1">
    <location>
        <begin position="32"/>
        <end position="70"/>
    </location>
</feature>